<dbReference type="GO" id="GO:0006952">
    <property type="term" value="P:defense response"/>
    <property type="evidence" value="ECO:0007669"/>
    <property type="project" value="UniProtKB-KW"/>
</dbReference>
<evidence type="ECO:0000256" key="1">
    <source>
        <dbReference type="ARBA" id="ARBA00022614"/>
    </source>
</evidence>
<dbReference type="InterPro" id="IPR002182">
    <property type="entry name" value="NB-ARC"/>
</dbReference>
<keyword evidence="2" id="KW-0611">Plant defense</keyword>
<dbReference type="Proteomes" id="UP000467840">
    <property type="component" value="Chromosome 4"/>
</dbReference>
<protein>
    <submittedName>
        <fullName evidence="5">Uncharacterized protein</fullName>
    </submittedName>
</protein>
<keyword evidence="6" id="KW-1185">Reference proteome</keyword>
<reference evidence="5 6" key="1">
    <citation type="journal article" date="2020" name="Mol. Plant">
        <title>The Chromosome-Based Rubber Tree Genome Provides New Insights into Spurge Genome Evolution and Rubber Biosynthesis.</title>
        <authorList>
            <person name="Liu J."/>
            <person name="Shi C."/>
            <person name="Shi C.C."/>
            <person name="Li W."/>
            <person name="Zhang Q.J."/>
            <person name="Zhang Y."/>
            <person name="Li K."/>
            <person name="Lu H.F."/>
            <person name="Shi C."/>
            <person name="Zhu S.T."/>
            <person name="Xiao Z.Y."/>
            <person name="Nan H."/>
            <person name="Yue Y."/>
            <person name="Zhu X.G."/>
            <person name="Wu Y."/>
            <person name="Hong X.N."/>
            <person name="Fan G.Y."/>
            <person name="Tong Y."/>
            <person name="Zhang D."/>
            <person name="Mao C.L."/>
            <person name="Liu Y.L."/>
            <person name="Hao S.J."/>
            <person name="Liu W.Q."/>
            <person name="Lv M.Q."/>
            <person name="Zhang H.B."/>
            <person name="Liu Y."/>
            <person name="Hu-Tang G.R."/>
            <person name="Wang J.P."/>
            <person name="Wang J.H."/>
            <person name="Sun Y.H."/>
            <person name="Ni S.B."/>
            <person name="Chen W.B."/>
            <person name="Zhang X.C."/>
            <person name="Jiao Y.N."/>
            <person name="Eichler E.E."/>
            <person name="Li G.H."/>
            <person name="Liu X."/>
            <person name="Gao L.Z."/>
        </authorList>
    </citation>
    <scope>NUCLEOTIDE SEQUENCE [LARGE SCALE GENOMIC DNA]</scope>
    <source>
        <strain evidence="6">cv. GT1</strain>
        <tissue evidence="5">Leaf</tissue>
    </source>
</reference>
<sequence>MAKAVFFNIANEIFKKLESQALIEIGRWWNLEDDLEKLKNTVLPAKQCFLMPRNSTQNRQVKEKNLSVISIVGIGGLGKTTLAQIVYNDERVKTYFELKGWVCVSENFDVKLIIEKILDSMIGQRPDNLGVDALKNKLHADINGKKISDLPNSIARLLNLQVLILVNNRVRTRLPDSIVRLPNLQVLILDYCFMLEALPKDIKQLVNLRHLSFYRCNFSHVPLGIGEMTRLEKLYSFVTAKNGPSLEPVVGLGELNGLNNLRGELIIRNLRYVIKDGVSEFRPANLEEKQYLQSLRLEWVIHPFSKPYSGAAFNPIVDNDDYYYKNDEKDLKNENLALDVLRPHPNLQCLFLYAYRGVESPIWLPSLINLVKLE</sequence>
<dbReference type="AlphaFoldDB" id="A0A6A6LGX0"/>
<dbReference type="PANTHER" id="PTHR36766">
    <property type="entry name" value="PLANT BROAD-SPECTRUM MILDEW RESISTANCE PROTEIN RPW8"/>
    <property type="match status" value="1"/>
</dbReference>
<evidence type="ECO:0000256" key="2">
    <source>
        <dbReference type="ARBA" id="ARBA00022821"/>
    </source>
</evidence>
<dbReference type="Pfam" id="PF00931">
    <property type="entry name" value="NB-ARC"/>
    <property type="match status" value="1"/>
</dbReference>
<evidence type="ECO:0000259" key="3">
    <source>
        <dbReference type="Pfam" id="PF00931"/>
    </source>
</evidence>
<dbReference type="InterPro" id="IPR027417">
    <property type="entry name" value="P-loop_NTPase"/>
</dbReference>
<dbReference type="Pfam" id="PF25019">
    <property type="entry name" value="LRR_R13L1-DRL21"/>
    <property type="match status" value="1"/>
</dbReference>
<gene>
    <name evidence="5" type="ORF">GH714_011209</name>
</gene>
<keyword evidence="1" id="KW-0433">Leucine-rich repeat</keyword>
<dbReference type="InterPro" id="IPR056789">
    <property type="entry name" value="LRR_R13L1-DRL21"/>
</dbReference>
<name>A0A6A6LGX0_HEVBR</name>
<feature type="domain" description="NB-ARC" evidence="3">
    <location>
        <begin position="57"/>
        <end position="139"/>
    </location>
</feature>
<accession>A0A6A6LGX0</accession>
<evidence type="ECO:0000313" key="5">
    <source>
        <dbReference type="EMBL" id="KAF2300264.1"/>
    </source>
</evidence>
<dbReference type="Gene3D" id="3.80.10.10">
    <property type="entry name" value="Ribonuclease Inhibitor"/>
    <property type="match status" value="1"/>
</dbReference>
<organism evidence="5 6">
    <name type="scientific">Hevea brasiliensis</name>
    <name type="common">Para rubber tree</name>
    <name type="synonym">Siphonia brasiliensis</name>
    <dbReference type="NCBI Taxonomy" id="3981"/>
    <lineage>
        <taxon>Eukaryota</taxon>
        <taxon>Viridiplantae</taxon>
        <taxon>Streptophyta</taxon>
        <taxon>Embryophyta</taxon>
        <taxon>Tracheophyta</taxon>
        <taxon>Spermatophyta</taxon>
        <taxon>Magnoliopsida</taxon>
        <taxon>eudicotyledons</taxon>
        <taxon>Gunneridae</taxon>
        <taxon>Pentapetalae</taxon>
        <taxon>rosids</taxon>
        <taxon>fabids</taxon>
        <taxon>Malpighiales</taxon>
        <taxon>Euphorbiaceae</taxon>
        <taxon>Crotonoideae</taxon>
        <taxon>Micrandreae</taxon>
        <taxon>Hevea</taxon>
    </lineage>
</organism>
<feature type="domain" description="R13L1/DRL21-like LRR repeat region" evidence="4">
    <location>
        <begin position="252"/>
        <end position="374"/>
    </location>
</feature>
<comment type="caution">
    <text evidence="5">The sequence shown here is derived from an EMBL/GenBank/DDBJ whole genome shotgun (WGS) entry which is preliminary data.</text>
</comment>
<dbReference type="InterPro" id="IPR032675">
    <property type="entry name" value="LRR_dom_sf"/>
</dbReference>
<proteinExistence type="predicted"/>
<evidence type="ECO:0000313" key="6">
    <source>
        <dbReference type="Proteomes" id="UP000467840"/>
    </source>
</evidence>
<dbReference type="GO" id="GO:0043531">
    <property type="term" value="F:ADP binding"/>
    <property type="evidence" value="ECO:0007669"/>
    <property type="project" value="InterPro"/>
</dbReference>
<dbReference type="SUPFAM" id="SSF52540">
    <property type="entry name" value="P-loop containing nucleoside triphosphate hydrolases"/>
    <property type="match status" value="1"/>
</dbReference>
<dbReference type="PANTHER" id="PTHR36766:SF38">
    <property type="entry name" value="DISEASE RESISTANCE PROTEIN RGA3"/>
    <property type="match status" value="1"/>
</dbReference>
<evidence type="ECO:0000259" key="4">
    <source>
        <dbReference type="Pfam" id="PF25019"/>
    </source>
</evidence>
<dbReference type="SUPFAM" id="SSF52058">
    <property type="entry name" value="L domain-like"/>
    <property type="match status" value="1"/>
</dbReference>
<dbReference type="EMBL" id="JAAGAX010000010">
    <property type="protein sequence ID" value="KAF2300264.1"/>
    <property type="molecule type" value="Genomic_DNA"/>
</dbReference>